<evidence type="ECO:0000313" key="2">
    <source>
        <dbReference type="EMBL" id="KAJ8939702.1"/>
    </source>
</evidence>
<dbReference type="AlphaFoldDB" id="A0AAV8XLR5"/>
<evidence type="ECO:0000313" key="3">
    <source>
        <dbReference type="Proteomes" id="UP001162162"/>
    </source>
</evidence>
<feature type="signal peptide" evidence="1">
    <location>
        <begin position="1"/>
        <end position="17"/>
    </location>
</feature>
<evidence type="ECO:0000256" key="1">
    <source>
        <dbReference type="SAM" id="SignalP"/>
    </source>
</evidence>
<dbReference type="Gene3D" id="3.15.10.30">
    <property type="entry name" value="Haemolymph juvenile hormone binding protein"/>
    <property type="match status" value="1"/>
</dbReference>
<dbReference type="EMBL" id="JAPWTK010000472">
    <property type="protein sequence ID" value="KAJ8939702.1"/>
    <property type="molecule type" value="Genomic_DNA"/>
</dbReference>
<protein>
    <submittedName>
        <fullName evidence="2">Uncharacterized protein</fullName>
    </submittedName>
</protein>
<name>A0AAV8XLR5_9CUCU</name>
<dbReference type="SMART" id="SM00700">
    <property type="entry name" value="JHBP"/>
    <property type="match status" value="1"/>
</dbReference>
<dbReference type="GO" id="GO:0005615">
    <property type="term" value="C:extracellular space"/>
    <property type="evidence" value="ECO:0007669"/>
    <property type="project" value="TreeGrafter"/>
</dbReference>
<dbReference type="PANTHER" id="PTHR11008:SF32">
    <property type="entry name" value="CIRCADIAN CLOCK-CONTROLLED PROTEIN DAYWAKE-RELATED"/>
    <property type="match status" value="1"/>
</dbReference>
<comment type="caution">
    <text evidence="2">The sequence shown here is derived from an EMBL/GenBank/DDBJ whole genome shotgun (WGS) entry which is preliminary data.</text>
</comment>
<dbReference type="Proteomes" id="UP001162162">
    <property type="component" value="Unassembled WGS sequence"/>
</dbReference>
<accession>A0AAV8XLR5</accession>
<organism evidence="2 3">
    <name type="scientific">Aromia moschata</name>
    <dbReference type="NCBI Taxonomy" id="1265417"/>
    <lineage>
        <taxon>Eukaryota</taxon>
        <taxon>Metazoa</taxon>
        <taxon>Ecdysozoa</taxon>
        <taxon>Arthropoda</taxon>
        <taxon>Hexapoda</taxon>
        <taxon>Insecta</taxon>
        <taxon>Pterygota</taxon>
        <taxon>Neoptera</taxon>
        <taxon>Endopterygota</taxon>
        <taxon>Coleoptera</taxon>
        <taxon>Polyphaga</taxon>
        <taxon>Cucujiformia</taxon>
        <taxon>Chrysomeloidea</taxon>
        <taxon>Cerambycidae</taxon>
        <taxon>Cerambycinae</taxon>
        <taxon>Callichromatini</taxon>
        <taxon>Aromia</taxon>
    </lineage>
</organism>
<dbReference type="PANTHER" id="PTHR11008">
    <property type="entry name" value="PROTEIN TAKEOUT-LIKE PROTEIN"/>
    <property type="match status" value="1"/>
</dbReference>
<proteinExistence type="predicted"/>
<sequence>MHRLLFVFAAAFLLADAKKLQTCNFRFAASYITPCKKADPNLNECAKQNGLKAIPSILKGDKSYKYPSLTPLKLPLIEISSSNNLAITLKDVLLNGLETVVFDKAAIDLDNKHIEVVVSFSRLNIQCIYTIDGQILVLPIKGNGPGNLTFDTDGYLFPETEGETYNRRVSRASRVSISRQANHCEDGPPTTTSQVWPVSDGSAILQIDSGSCAEIGSSIDVTVTYAFDFSLIQKDDGHSYIDPNIRPTVTYTLGKAYYHFDNLFGGDKNLGALVG</sequence>
<feature type="chain" id="PRO_5043765273" evidence="1">
    <location>
        <begin position="18"/>
        <end position="275"/>
    </location>
</feature>
<keyword evidence="3" id="KW-1185">Reference proteome</keyword>
<gene>
    <name evidence="2" type="ORF">NQ318_009802</name>
</gene>
<dbReference type="InterPro" id="IPR010562">
    <property type="entry name" value="Haemolymph_juvenile_hormone-bd"/>
</dbReference>
<keyword evidence="1" id="KW-0732">Signal</keyword>
<dbReference type="InterPro" id="IPR038606">
    <property type="entry name" value="To_sf"/>
</dbReference>
<dbReference type="Pfam" id="PF06585">
    <property type="entry name" value="JHBP"/>
    <property type="match status" value="1"/>
</dbReference>
<reference evidence="2" key="1">
    <citation type="journal article" date="2023" name="Insect Mol. Biol.">
        <title>Genome sequencing provides insights into the evolution of gene families encoding plant cell wall-degrading enzymes in longhorned beetles.</title>
        <authorList>
            <person name="Shin N.R."/>
            <person name="Okamura Y."/>
            <person name="Kirsch R."/>
            <person name="Pauchet Y."/>
        </authorList>
    </citation>
    <scope>NUCLEOTIDE SEQUENCE</scope>
    <source>
        <strain evidence="2">AMC_N1</strain>
    </source>
</reference>